<dbReference type="OrthoDB" id="5502633at2759"/>
<gene>
    <name evidence="2" type="ORF">B9Z19DRAFT_1087571</name>
</gene>
<evidence type="ECO:0000256" key="1">
    <source>
        <dbReference type="SAM" id="SignalP"/>
    </source>
</evidence>
<feature type="chain" id="PRO_5015787301" evidence="1">
    <location>
        <begin position="20"/>
        <end position="139"/>
    </location>
</feature>
<dbReference type="EMBL" id="NESQ01000174">
    <property type="protein sequence ID" value="PUU76801.1"/>
    <property type="molecule type" value="Genomic_DNA"/>
</dbReference>
<evidence type="ECO:0000313" key="3">
    <source>
        <dbReference type="Proteomes" id="UP000244722"/>
    </source>
</evidence>
<dbReference type="AlphaFoldDB" id="A0A2T6ZMT3"/>
<keyword evidence="3" id="KW-1185">Reference proteome</keyword>
<proteinExistence type="predicted"/>
<accession>A0A2T6ZMT3</accession>
<organism evidence="2 3">
    <name type="scientific">Tuber borchii</name>
    <name type="common">White truffle</name>
    <dbReference type="NCBI Taxonomy" id="42251"/>
    <lineage>
        <taxon>Eukaryota</taxon>
        <taxon>Fungi</taxon>
        <taxon>Dikarya</taxon>
        <taxon>Ascomycota</taxon>
        <taxon>Pezizomycotina</taxon>
        <taxon>Pezizomycetes</taxon>
        <taxon>Pezizales</taxon>
        <taxon>Tuberaceae</taxon>
        <taxon>Tuber</taxon>
    </lineage>
</organism>
<evidence type="ECO:0000313" key="2">
    <source>
        <dbReference type="EMBL" id="PUU76801.1"/>
    </source>
</evidence>
<sequence>MWAYLLPTLLLFQSIAVQAQVPFVPIAPFPGPVIDPQTSIVLLGYGNDGCTSNPGFGPIRNNIGCIPITSPGITKVVVLAHDNMPSTCILTLYADSNCLVTSSADIGPISPTWRPSSCIGPIRNSAGDLFEAKGVTLKC</sequence>
<reference evidence="2 3" key="1">
    <citation type="submission" date="2017-04" db="EMBL/GenBank/DDBJ databases">
        <title>Draft genome sequence of Tuber borchii Vittad., a whitish edible truffle.</title>
        <authorList>
            <consortium name="DOE Joint Genome Institute"/>
            <person name="Murat C."/>
            <person name="Kuo A."/>
            <person name="Barry K.W."/>
            <person name="Clum A."/>
            <person name="Dockter R.B."/>
            <person name="Fauchery L."/>
            <person name="Iotti M."/>
            <person name="Kohler A."/>
            <person name="Labutti K."/>
            <person name="Lindquist E.A."/>
            <person name="Lipzen A."/>
            <person name="Ohm R.A."/>
            <person name="Wang M."/>
            <person name="Grigoriev I.V."/>
            <person name="Zambonelli A."/>
            <person name="Martin F.M."/>
        </authorList>
    </citation>
    <scope>NUCLEOTIDE SEQUENCE [LARGE SCALE GENOMIC DNA]</scope>
    <source>
        <strain evidence="2 3">Tbo3840</strain>
    </source>
</reference>
<comment type="caution">
    <text evidence="2">The sequence shown here is derived from an EMBL/GenBank/DDBJ whole genome shotgun (WGS) entry which is preliminary data.</text>
</comment>
<protein>
    <submittedName>
        <fullName evidence="2">Uncharacterized protein</fullName>
    </submittedName>
</protein>
<name>A0A2T6ZMT3_TUBBO</name>
<keyword evidence="1" id="KW-0732">Signal</keyword>
<feature type="signal peptide" evidence="1">
    <location>
        <begin position="1"/>
        <end position="19"/>
    </location>
</feature>
<dbReference type="Proteomes" id="UP000244722">
    <property type="component" value="Unassembled WGS sequence"/>
</dbReference>